<accession>A0A8J7JBL2</accession>
<dbReference type="Proteomes" id="UP000654482">
    <property type="component" value="Unassembled WGS sequence"/>
</dbReference>
<dbReference type="EMBL" id="JADEWZ010000020">
    <property type="protein sequence ID" value="MBE9117040.1"/>
    <property type="molecule type" value="Genomic_DNA"/>
</dbReference>
<keyword evidence="1" id="KW-0812">Transmembrane</keyword>
<dbReference type="InterPro" id="IPR046625">
    <property type="entry name" value="DUF6737"/>
</dbReference>
<gene>
    <name evidence="3" type="ORF">IQ249_14155</name>
</gene>
<reference evidence="3" key="1">
    <citation type="submission" date="2020-10" db="EMBL/GenBank/DDBJ databases">
        <authorList>
            <person name="Castelo-Branco R."/>
            <person name="Eusebio N."/>
            <person name="Adriana R."/>
            <person name="Vieira A."/>
            <person name="Brugerolle De Fraissinette N."/>
            <person name="Rezende De Castro R."/>
            <person name="Schneider M.P."/>
            <person name="Vasconcelos V."/>
            <person name="Leao P.N."/>
        </authorList>
    </citation>
    <scope>NUCLEOTIDE SEQUENCE</scope>
    <source>
        <strain evidence="3">LEGE 07157</strain>
    </source>
</reference>
<feature type="domain" description="DUF6737" evidence="2">
    <location>
        <begin position="8"/>
        <end position="63"/>
    </location>
</feature>
<feature type="transmembrane region" description="Helical" evidence="1">
    <location>
        <begin position="15"/>
        <end position="35"/>
    </location>
</feature>
<keyword evidence="4" id="KW-1185">Reference proteome</keyword>
<keyword evidence="1" id="KW-0472">Membrane</keyword>
<name>A0A8J7JBL2_9CYAN</name>
<dbReference type="Pfam" id="PF20522">
    <property type="entry name" value="DUF6737"/>
    <property type="match status" value="1"/>
</dbReference>
<feature type="transmembrane region" description="Helical" evidence="1">
    <location>
        <begin position="41"/>
        <end position="61"/>
    </location>
</feature>
<keyword evidence="1" id="KW-1133">Transmembrane helix</keyword>
<protein>
    <recommendedName>
        <fullName evidence="2">DUF6737 domain-containing protein</fullName>
    </recommendedName>
</protein>
<evidence type="ECO:0000313" key="4">
    <source>
        <dbReference type="Proteomes" id="UP000654482"/>
    </source>
</evidence>
<proteinExistence type="predicted"/>
<evidence type="ECO:0000256" key="1">
    <source>
        <dbReference type="SAM" id="Phobius"/>
    </source>
</evidence>
<comment type="caution">
    <text evidence="3">The sequence shown here is derived from an EMBL/GenBank/DDBJ whole genome shotgun (WGS) entry which is preliminary data.</text>
</comment>
<sequence>MSSDKSLNPWHYKPWWCQPWSIVLTGILLVVGSGFLSNRLWVAAIVALPILMWWGYFLILWPRLMQSSGILSEYHRELRD</sequence>
<evidence type="ECO:0000259" key="2">
    <source>
        <dbReference type="Pfam" id="PF20522"/>
    </source>
</evidence>
<dbReference type="AlphaFoldDB" id="A0A8J7JBL2"/>
<evidence type="ECO:0000313" key="3">
    <source>
        <dbReference type="EMBL" id="MBE9117040.1"/>
    </source>
</evidence>
<organism evidence="3 4">
    <name type="scientific">Lusitaniella coriacea LEGE 07157</name>
    <dbReference type="NCBI Taxonomy" id="945747"/>
    <lineage>
        <taxon>Bacteria</taxon>
        <taxon>Bacillati</taxon>
        <taxon>Cyanobacteriota</taxon>
        <taxon>Cyanophyceae</taxon>
        <taxon>Spirulinales</taxon>
        <taxon>Lusitaniellaceae</taxon>
        <taxon>Lusitaniella</taxon>
    </lineage>
</organism>
<dbReference type="RefSeq" id="WP_194030133.1">
    <property type="nucleotide sequence ID" value="NZ_JADEWZ010000020.1"/>
</dbReference>